<feature type="non-terminal residue" evidence="1">
    <location>
        <position position="229"/>
    </location>
</feature>
<reference evidence="1 2" key="1">
    <citation type="journal article" date="2024" name="G3 (Bethesda)">
        <title>Genome assembly of Hibiscus sabdariffa L. provides insights into metabolisms of medicinal natural products.</title>
        <authorList>
            <person name="Kim T."/>
        </authorList>
    </citation>
    <scope>NUCLEOTIDE SEQUENCE [LARGE SCALE GENOMIC DNA]</scope>
    <source>
        <strain evidence="1">TK-2024</strain>
        <tissue evidence="1">Old leaves</tissue>
    </source>
</reference>
<protein>
    <submittedName>
        <fullName evidence="1">Uncharacterized protein</fullName>
    </submittedName>
</protein>
<keyword evidence="2" id="KW-1185">Reference proteome</keyword>
<dbReference type="Proteomes" id="UP001472677">
    <property type="component" value="Unassembled WGS sequence"/>
</dbReference>
<comment type="caution">
    <text evidence="1">The sequence shown here is derived from an EMBL/GenBank/DDBJ whole genome shotgun (WGS) entry which is preliminary data.</text>
</comment>
<sequence>MALRLGNRMGIITSCNLGSFVKGFNLHHPTMALRLGNRMGIIPQARRLDSPSELPLPQPQAPAVPSDPTKTLASCNLGSSVKGLLQIFYRMRLAMAICNDPGSMDGTPVALGALENPKVEAAGAVLQSSNYAYVAHRMIDLSPGLDTAQAERYSDFKAVKWYQSEVKNGWWVLSSDESNYQMHAAAGAVLQSSNCAYVAHIMIDLSLDLDTAQAKKYGGFKSVKWYQSE</sequence>
<organism evidence="1 2">
    <name type="scientific">Hibiscus sabdariffa</name>
    <name type="common">roselle</name>
    <dbReference type="NCBI Taxonomy" id="183260"/>
    <lineage>
        <taxon>Eukaryota</taxon>
        <taxon>Viridiplantae</taxon>
        <taxon>Streptophyta</taxon>
        <taxon>Embryophyta</taxon>
        <taxon>Tracheophyta</taxon>
        <taxon>Spermatophyta</taxon>
        <taxon>Magnoliopsida</taxon>
        <taxon>eudicotyledons</taxon>
        <taxon>Gunneridae</taxon>
        <taxon>Pentapetalae</taxon>
        <taxon>rosids</taxon>
        <taxon>malvids</taxon>
        <taxon>Malvales</taxon>
        <taxon>Malvaceae</taxon>
        <taxon>Malvoideae</taxon>
        <taxon>Hibiscus</taxon>
    </lineage>
</organism>
<evidence type="ECO:0000313" key="1">
    <source>
        <dbReference type="EMBL" id="KAK8495731.1"/>
    </source>
</evidence>
<accession>A0ABR2APJ9</accession>
<name>A0ABR2APJ9_9ROSI</name>
<evidence type="ECO:0000313" key="2">
    <source>
        <dbReference type="Proteomes" id="UP001472677"/>
    </source>
</evidence>
<dbReference type="EMBL" id="JBBPBM010000409">
    <property type="protein sequence ID" value="KAK8495731.1"/>
    <property type="molecule type" value="Genomic_DNA"/>
</dbReference>
<gene>
    <name evidence="1" type="ORF">V6N12_073061</name>
</gene>
<proteinExistence type="predicted"/>